<evidence type="ECO:0000256" key="1">
    <source>
        <dbReference type="ARBA" id="ARBA00022729"/>
    </source>
</evidence>
<dbReference type="InterPro" id="IPR036426">
    <property type="entry name" value="Bulb-type_lectin_dom_sf"/>
</dbReference>
<keyword evidence="4" id="KW-0418">Kinase</keyword>
<reference evidence="4" key="1">
    <citation type="journal article" date="2019" name="Sci. Rep.">
        <title>Draft genome of Tanacetum cinerariifolium, the natural source of mosquito coil.</title>
        <authorList>
            <person name="Yamashiro T."/>
            <person name="Shiraishi A."/>
            <person name="Satake H."/>
            <person name="Nakayama K."/>
        </authorList>
    </citation>
    <scope>NUCLEOTIDE SEQUENCE</scope>
</reference>
<keyword evidence="1" id="KW-0732">Signal</keyword>
<dbReference type="Pfam" id="PF01453">
    <property type="entry name" value="B_lectin"/>
    <property type="match status" value="1"/>
</dbReference>
<dbReference type="GO" id="GO:0030246">
    <property type="term" value="F:carbohydrate binding"/>
    <property type="evidence" value="ECO:0007669"/>
    <property type="project" value="UniProtKB-KW"/>
</dbReference>
<evidence type="ECO:0000256" key="2">
    <source>
        <dbReference type="ARBA" id="ARBA00023180"/>
    </source>
</evidence>
<dbReference type="EMBL" id="BKCJ010000365">
    <property type="protein sequence ID" value="GEU32529.1"/>
    <property type="molecule type" value="Genomic_DNA"/>
</dbReference>
<dbReference type="AlphaFoldDB" id="A0A6L2J6G7"/>
<protein>
    <submittedName>
        <fullName evidence="4">G-type lectin S-receptor-like serine/threonine-protein kinase CES101</fullName>
    </submittedName>
</protein>
<feature type="domain" description="Bulb-type lectin" evidence="3">
    <location>
        <begin position="1"/>
        <end position="74"/>
    </location>
</feature>
<accession>A0A6L2J6G7</accession>
<keyword evidence="4" id="KW-0430">Lectin</keyword>
<gene>
    <name evidence="4" type="ORF">Tci_004507</name>
</gene>
<dbReference type="InterPro" id="IPR001480">
    <property type="entry name" value="Bulb-type_lectin_dom"/>
</dbReference>
<evidence type="ECO:0000259" key="3">
    <source>
        <dbReference type="PROSITE" id="PS50927"/>
    </source>
</evidence>
<keyword evidence="4" id="KW-0675">Receptor</keyword>
<sequence length="141" mass="15674">MVVWVANRNNPIPELNGSLKIDVHGKLNILSSGNTILDLFGTNLVIENVSVTLLDYGNLVLQELYQDGPVKQVLWQSFDYPTNTLFPGMKLGINLKTGHTWSLTSWSSDQLPAYGSFTLAGDLNGTDQLVIHKQRKHPLDK</sequence>
<dbReference type="SUPFAM" id="SSF51110">
    <property type="entry name" value="alpha-D-mannose-specific plant lectins"/>
    <property type="match status" value="1"/>
</dbReference>
<comment type="caution">
    <text evidence="4">The sequence shown here is derived from an EMBL/GenBank/DDBJ whole genome shotgun (WGS) entry which is preliminary data.</text>
</comment>
<name>A0A6L2J6G7_TANCI</name>
<dbReference type="PANTHER" id="PTHR32444:SF128">
    <property type="entry name" value="CURCULIN-LIKE (MANNOSE-BINDING) LECTIN FAMILY PROTEIN"/>
    <property type="match status" value="1"/>
</dbReference>
<dbReference type="PROSITE" id="PS50927">
    <property type="entry name" value="BULB_LECTIN"/>
    <property type="match status" value="1"/>
</dbReference>
<organism evidence="4">
    <name type="scientific">Tanacetum cinerariifolium</name>
    <name type="common">Dalmatian daisy</name>
    <name type="synonym">Chrysanthemum cinerariifolium</name>
    <dbReference type="NCBI Taxonomy" id="118510"/>
    <lineage>
        <taxon>Eukaryota</taxon>
        <taxon>Viridiplantae</taxon>
        <taxon>Streptophyta</taxon>
        <taxon>Embryophyta</taxon>
        <taxon>Tracheophyta</taxon>
        <taxon>Spermatophyta</taxon>
        <taxon>Magnoliopsida</taxon>
        <taxon>eudicotyledons</taxon>
        <taxon>Gunneridae</taxon>
        <taxon>Pentapetalae</taxon>
        <taxon>asterids</taxon>
        <taxon>campanulids</taxon>
        <taxon>Asterales</taxon>
        <taxon>Asteraceae</taxon>
        <taxon>Asteroideae</taxon>
        <taxon>Anthemideae</taxon>
        <taxon>Anthemidinae</taxon>
        <taxon>Tanacetum</taxon>
    </lineage>
</organism>
<keyword evidence="4" id="KW-0808">Transferase</keyword>
<proteinExistence type="predicted"/>
<dbReference type="PANTHER" id="PTHR32444">
    <property type="entry name" value="BULB-TYPE LECTIN DOMAIN-CONTAINING PROTEIN"/>
    <property type="match status" value="1"/>
</dbReference>
<dbReference type="GO" id="GO:0016301">
    <property type="term" value="F:kinase activity"/>
    <property type="evidence" value="ECO:0007669"/>
    <property type="project" value="UniProtKB-KW"/>
</dbReference>
<keyword evidence="2" id="KW-0325">Glycoprotein</keyword>
<evidence type="ECO:0000313" key="4">
    <source>
        <dbReference type="EMBL" id="GEU32529.1"/>
    </source>
</evidence>
<dbReference type="Gene3D" id="2.90.10.10">
    <property type="entry name" value="Bulb-type lectin domain"/>
    <property type="match status" value="1"/>
</dbReference>